<dbReference type="FunCoup" id="D3B7J3">
    <property type="interactions" value="125"/>
</dbReference>
<dbReference type="RefSeq" id="XP_020434853.1">
    <property type="nucleotide sequence ID" value="XM_020575333.1"/>
</dbReference>
<dbReference type="Proteomes" id="UP000001396">
    <property type="component" value="Unassembled WGS sequence"/>
</dbReference>
<proteinExistence type="predicted"/>
<feature type="region of interest" description="Disordered" evidence="1">
    <location>
        <begin position="499"/>
        <end position="537"/>
    </location>
</feature>
<accession>D3B7J3</accession>
<organism evidence="2 3">
    <name type="scientific">Heterostelium pallidum (strain ATCC 26659 / Pp 5 / PN500)</name>
    <name type="common">Cellular slime mold</name>
    <name type="synonym">Polysphondylium pallidum</name>
    <dbReference type="NCBI Taxonomy" id="670386"/>
    <lineage>
        <taxon>Eukaryota</taxon>
        <taxon>Amoebozoa</taxon>
        <taxon>Evosea</taxon>
        <taxon>Eumycetozoa</taxon>
        <taxon>Dictyostelia</taxon>
        <taxon>Acytosteliales</taxon>
        <taxon>Acytosteliaceae</taxon>
        <taxon>Heterostelium</taxon>
    </lineage>
</organism>
<dbReference type="EMBL" id="ADBJ01000018">
    <property type="protein sequence ID" value="EFA82736.1"/>
    <property type="molecule type" value="Genomic_DNA"/>
</dbReference>
<dbReference type="InterPro" id="IPR040430">
    <property type="entry name" value="CudA-like"/>
</dbReference>
<dbReference type="OMA" id="CENCPSK"/>
<feature type="compositionally biased region" description="Low complexity" evidence="1">
    <location>
        <begin position="267"/>
        <end position="279"/>
    </location>
</feature>
<evidence type="ECO:0000313" key="3">
    <source>
        <dbReference type="Proteomes" id="UP000001396"/>
    </source>
</evidence>
<evidence type="ECO:0000313" key="2">
    <source>
        <dbReference type="EMBL" id="EFA82736.1"/>
    </source>
</evidence>
<feature type="compositionally biased region" description="Acidic residues" evidence="1">
    <location>
        <begin position="285"/>
        <end position="294"/>
    </location>
</feature>
<gene>
    <name evidence="2" type="ORF">PPL_04431</name>
</gene>
<evidence type="ECO:0000256" key="1">
    <source>
        <dbReference type="SAM" id="MobiDB-lite"/>
    </source>
</evidence>
<keyword evidence="3" id="KW-1185">Reference proteome</keyword>
<dbReference type="PANTHER" id="PTHR38092:SF5">
    <property type="entry name" value="DEVELOPMENTAL GENE 1062 PROTEIN"/>
    <property type="match status" value="1"/>
</dbReference>
<dbReference type="InParanoid" id="D3B7J3"/>
<comment type="caution">
    <text evidence="2">The sequence shown here is derived from an EMBL/GenBank/DDBJ whole genome shotgun (WGS) entry which is preliminary data.</text>
</comment>
<dbReference type="AlphaFoldDB" id="D3B7J3"/>
<dbReference type="STRING" id="670386.D3B7J3"/>
<dbReference type="PANTHER" id="PTHR38092">
    <property type="entry name" value="REGULATOR CUDA, PUTATIVE-RELATED"/>
    <property type="match status" value="1"/>
</dbReference>
<reference evidence="2 3" key="1">
    <citation type="journal article" date="2011" name="Genome Res.">
        <title>Phylogeny-wide analysis of social amoeba genomes highlights ancient origins for complex intercellular communication.</title>
        <authorList>
            <person name="Heidel A.J."/>
            <person name="Lawal H.M."/>
            <person name="Felder M."/>
            <person name="Schilde C."/>
            <person name="Helps N.R."/>
            <person name="Tunggal B."/>
            <person name="Rivero F."/>
            <person name="John U."/>
            <person name="Schleicher M."/>
            <person name="Eichinger L."/>
            <person name="Platzer M."/>
            <person name="Noegel A.A."/>
            <person name="Schaap P."/>
            <person name="Gloeckner G."/>
        </authorList>
    </citation>
    <scope>NUCLEOTIDE SEQUENCE [LARGE SCALE GENOMIC DNA]</scope>
    <source>
        <strain evidence="3">ATCC 26659 / Pp 5 / PN500</strain>
    </source>
</reference>
<name>D3B7J3_HETP5</name>
<dbReference type="GeneID" id="31359918"/>
<feature type="region of interest" description="Disordered" evidence="1">
    <location>
        <begin position="267"/>
        <end position="325"/>
    </location>
</feature>
<sequence>MMNTPIVEIIKQGAVAVEEIRVTPSKNSANKTRFLPTFHTPPPAGGHLMHPLHLAAHQYHQQAMIKQVHVVVKNTPFGITIKSNDPTRVNFHNYVVKSTLLYDCDPPKPVDFIHQEPLQYVATVNEEGDEVVVDIKMSILSSQHQGSLFIVVLHITHSTAPTPSNSEPISTIMAHLNNNALTSTSLHQMCVISHPIRIVSKVDHVKKEGVPILKKKTFHEILTDKLKKLQKSQEGQSKWIKNLYEQHSIQFDYQPYIKKDLDDCNNSNNSTPSFSASHSSHGDIDDNNESDDDSPSTNYRDDDNDELSCLQQQQQQQQHLHHHNQLANQHVSNTTAAVNGEMYFQNSFNRVVEVYKMVPLEDKKDAIKKMVELLRSEDLEQLVKIFIEELHGMGNLTGTGNSPLKGSSGSPQSYSMMGLGANDYLVNNIGHLADGQQHHLHGYPDEAMSECHCPDCPSKKELERFQGLFLTPQQMGLAIFDPSATSLLMPITSPTLTNHNTTNTNTVTTTTSSSAITPTNNVISQQQTTTTTSSTSD</sequence>
<protein>
    <submittedName>
        <fullName evidence="2">Putative transcriptional regulator</fullName>
    </submittedName>
</protein>